<dbReference type="Pfam" id="PF01936">
    <property type="entry name" value="NYN"/>
    <property type="match status" value="1"/>
</dbReference>
<dbReference type="GO" id="GO:0004540">
    <property type="term" value="F:RNA nuclease activity"/>
    <property type="evidence" value="ECO:0007669"/>
    <property type="project" value="InterPro"/>
</dbReference>
<proteinExistence type="predicted"/>
<name>A0AB38VU29_9CORY</name>
<accession>A0AB38VU29</accession>
<evidence type="ECO:0000313" key="2">
    <source>
        <dbReference type="EMBL" id="VEH09082.1"/>
    </source>
</evidence>
<protein>
    <submittedName>
        <fullName evidence="2">NYN domain</fullName>
    </submittedName>
</protein>
<evidence type="ECO:0000313" key="3">
    <source>
        <dbReference type="Proteomes" id="UP000271380"/>
    </source>
</evidence>
<feature type="domain" description="NYN" evidence="1">
    <location>
        <begin position="2"/>
        <end position="41"/>
    </location>
</feature>
<dbReference type="AlphaFoldDB" id="A0AB38VU29"/>
<organism evidence="2 3">
    <name type="scientific">Corynebacterium kutscheri</name>
    <dbReference type="NCBI Taxonomy" id="35755"/>
    <lineage>
        <taxon>Bacteria</taxon>
        <taxon>Bacillati</taxon>
        <taxon>Actinomycetota</taxon>
        <taxon>Actinomycetes</taxon>
        <taxon>Mycobacteriales</taxon>
        <taxon>Corynebacteriaceae</taxon>
        <taxon>Corynebacterium</taxon>
    </lineage>
</organism>
<dbReference type="Gene3D" id="3.40.50.1010">
    <property type="entry name" value="5'-nuclease"/>
    <property type="match status" value="1"/>
</dbReference>
<dbReference type="InterPro" id="IPR021139">
    <property type="entry name" value="NYN"/>
</dbReference>
<dbReference type="Proteomes" id="UP000271380">
    <property type="component" value="Chromosome"/>
</dbReference>
<evidence type="ECO:0000259" key="1">
    <source>
        <dbReference type="Pfam" id="PF01936"/>
    </source>
</evidence>
<dbReference type="RefSeq" id="WP_232009545.1">
    <property type="nucleotide sequence ID" value="NZ_CP011312.1"/>
</dbReference>
<gene>
    <name evidence="2" type="ORF">NCTC949_02211</name>
</gene>
<sequence length="95" mass="10701">MRIDLDIAALADKQQVNQIIMISGDSDFVPAAKHARRSGIDFILDPMWAPITDSLSEHIDGIRQCVKKIPDNEKDPLHVPYLGVHNPEDENEEEL</sequence>
<dbReference type="EMBL" id="LR134377">
    <property type="protein sequence ID" value="VEH09082.1"/>
    <property type="molecule type" value="Genomic_DNA"/>
</dbReference>
<dbReference type="CDD" id="cd18722">
    <property type="entry name" value="PIN_NicB-like"/>
    <property type="match status" value="1"/>
</dbReference>
<reference evidence="2 3" key="1">
    <citation type="submission" date="2018-12" db="EMBL/GenBank/DDBJ databases">
        <authorList>
            <consortium name="Pathogen Informatics"/>
        </authorList>
    </citation>
    <scope>NUCLEOTIDE SEQUENCE [LARGE SCALE GENOMIC DNA]</scope>
    <source>
        <strain evidence="2 3">NCTC949</strain>
    </source>
</reference>